<organism evidence="1 2">
    <name type="scientific">Caenorhabditis japonica</name>
    <dbReference type="NCBI Taxonomy" id="281687"/>
    <lineage>
        <taxon>Eukaryota</taxon>
        <taxon>Metazoa</taxon>
        <taxon>Ecdysozoa</taxon>
        <taxon>Nematoda</taxon>
        <taxon>Chromadorea</taxon>
        <taxon>Rhabditida</taxon>
        <taxon>Rhabditina</taxon>
        <taxon>Rhabditomorpha</taxon>
        <taxon>Rhabditoidea</taxon>
        <taxon>Rhabditidae</taxon>
        <taxon>Peloderinae</taxon>
        <taxon>Caenorhabditis</taxon>
    </lineage>
</organism>
<dbReference type="EnsemblMetazoa" id="CJA37620.1">
    <property type="protein sequence ID" value="CJA37620.1"/>
    <property type="gene ID" value="WBGene00213467"/>
</dbReference>
<sequence>MEMERSAMSRKTMRGVCSKHLRWDSMKKFQTRLMKEEKLDEYTTEEVWNFQL</sequence>
<name>A0A8R1IT63_CAEJA</name>
<protein>
    <submittedName>
        <fullName evidence="1">Uncharacterized protein</fullName>
    </submittedName>
</protein>
<keyword evidence="2" id="KW-1185">Reference proteome</keyword>
<evidence type="ECO:0000313" key="2">
    <source>
        <dbReference type="Proteomes" id="UP000005237"/>
    </source>
</evidence>
<dbReference type="AlphaFoldDB" id="A0A8R1IT63"/>
<proteinExistence type="predicted"/>
<evidence type="ECO:0000313" key="1">
    <source>
        <dbReference type="EnsemblMetazoa" id="CJA37620.1"/>
    </source>
</evidence>
<reference evidence="1" key="2">
    <citation type="submission" date="2022-06" db="UniProtKB">
        <authorList>
            <consortium name="EnsemblMetazoa"/>
        </authorList>
    </citation>
    <scope>IDENTIFICATION</scope>
    <source>
        <strain evidence="1">DF5081</strain>
    </source>
</reference>
<reference evidence="2" key="1">
    <citation type="submission" date="2010-08" db="EMBL/GenBank/DDBJ databases">
        <authorList>
            <consortium name="Caenorhabditis japonica Sequencing Consortium"/>
            <person name="Wilson R.K."/>
        </authorList>
    </citation>
    <scope>NUCLEOTIDE SEQUENCE [LARGE SCALE GENOMIC DNA]</scope>
    <source>
        <strain evidence="2">DF5081</strain>
    </source>
</reference>
<accession>A0A8R1IT63</accession>
<dbReference type="Proteomes" id="UP000005237">
    <property type="component" value="Unassembled WGS sequence"/>
</dbReference>